<gene>
    <name evidence="1" type="ORF">FA95DRAFT_1479083</name>
</gene>
<comment type="caution">
    <text evidence="1">The sequence shown here is derived from an EMBL/GenBank/DDBJ whole genome shotgun (WGS) entry which is preliminary data.</text>
</comment>
<reference evidence="1" key="1">
    <citation type="submission" date="2021-02" db="EMBL/GenBank/DDBJ databases">
        <authorList>
            <consortium name="DOE Joint Genome Institute"/>
            <person name="Ahrendt S."/>
            <person name="Looney B.P."/>
            <person name="Miyauchi S."/>
            <person name="Morin E."/>
            <person name="Drula E."/>
            <person name="Courty P.E."/>
            <person name="Chicoki N."/>
            <person name="Fauchery L."/>
            <person name="Kohler A."/>
            <person name="Kuo A."/>
            <person name="Labutti K."/>
            <person name="Pangilinan J."/>
            <person name="Lipzen A."/>
            <person name="Riley R."/>
            <person name="Andreopoulos W."/>
            <person name="He G."/>
            <person name="Johnson J."/>
            <person name="Barry K.W."/>
            <person name="Grigoriev I.V."/>
            <person name="Nagy L."/>
            <person name="Hibbett D."/>
            <person name="Henrissat B."/>
            <person name="Matheny P.B."/>
            <person name="Labbe J."/>
            <person name="Martin F."/>
        </authorList>
    </citation>
    <scope>NUCLEOTIDE SEQUENCE</scope>
    <source>
        <strain evidence="1">FP105234-sp</strain>
    </source>
</reference>
<name>A0ACB8RME2_9AGAM</name>
<proteinExistence type="predicted"/>
<reference evidence="1" key="2">
    <citation type="journal article" date="2022" name="New Phytol.">
        <title>Evolutionary transition to the ectomycorrhizal habit in the genomes of a hyperdiverse lineage of mushroom-forming fungi.</title>
        <authorList>
            <person name="Looney B."/>
            <person name="Miyauchi S."/>
            <person name="Morin E."/>
            <person name="Drula E."/>
            <person name="Courty P.E."/>
            <person name="Kohler A."/>
            <person name="Kuo A."/>
            <person name="LaButti K."/>
            <person name="Pangilinan J."/>
            <person name="Lipzen A."/>
            <person name="Riley R."/>
            <person name="Andreopoulos W."/>
            <person name="He G."/>
            <person name="Johnson J."/>
            <person name="Nolan M."/>
            <person name="Tritt A."/>
            <person name="Barry K.W."/>
            <person name="Grigoriev I.V."/>
            <person name="Nagy L.G."/>
            <person name="Hibbett D."/>
            <person name="Henrissat B."/>
            <person name="Matheny P.B."/>
            <person name="Labbe J."/>
            <person name="Martin F.M."/>
        </authorList>
    </citation>
    <scope>NUCLEOTIDE SEQUENCE</scope>
    <source>
        <strain evidence="1">FP105234-sp</strain>
    </source>
</reference>
<protein>
    <submittedName>
        <fullName evidence="1">Uncharacterized protein</fullName>
    </submittedName>
</protein>
<dbReference type="EMBL" id="MU275952">
    <property type="protein sequence ID" value="KAI0045414.1"/>
    <property type="molecule type" value="Genomic_DNA"/>
</dbReference>
<evidence type="ECO:0000313" key="1">
    <source>
        <dbReference type="EMBL" id="KAI0045414.1"/>
    </source>
</evidence>
<sequence>LALRQVMSQHNDSVPISRLPLEIFSHILATLSNIHPPSYRGDPSEPPTLGWITTTHVCRRWRHIALDQATLWTDVEFTLGTEWAQRMIARSQSLPITL</sequence>
<organism evidence="1 2">
    <name type="scientific">Auriscalpium vulgare</name>
    <dbReference type="NCBI Taxonomy" id="40419"/>
    <lineage>
        <taxon>Eukaryota</taxon>
        <taxon>Fungi</taxon>
        <taxon>Dikarya</taxon>
        <taxon>Basidiomycota</taxon>
        <taxon>Agaricomycotina</taxon>
        <taxon>Agaricomycetes</taxon>
        <taxon>Russulales</taxon>
        <taxon>Auriscalpiaceae</taxon>
        <taxon>Auriscalpium</taxon>
    </lineage>
</organism>
<keyword evidence="2" id="KW-1185">Reference proteome</keyword>
<feature type="non-terminal residue" evidence="1">
    <location>
        <position position="1"/>
    </location>
</feature>
<dbReference type="Proteomes" id="UP000814033">
    <property type="component" value="Unassembled WGS sequence"/>
</dbReference>
<feature type="non-terminal residue" evidence="1">
    <location>
        <position position="98"/>
    </location>
</feature>
<evidence type="ECO:0000313" key="2">
    <source>
        <dbReference type="Proteomes" id="UP000814033"/>
    </source>
</evidence>
<accession>A0ACB8RME2</accession>